<protein>
    <recommendedName>
        <fullName evidence="8">ABC transporter domain-containing protein</fullName>
    </recommendedName>
</protein>
<dbReference type="InterPro" id="IPR043926">
    <property type="entry name" value="ABCG_dom"/>
</dbReference>
<dbReference type="EMBL" id="JAJSOF020000033">
    <property type="protein sequence ID" value="KAJ4429952.1"/>
    <property type="molecule type" value="Genomic_DNA"/>
</dbReference>
<comment type="similarity">
    <text evidence="2">Belongs to the ABC transporter superfamily. ABCG family. Eye pigment precursor importer (TC 3.A.1.204) subfamily.</text>
</comment>
<keyword evidence="6 7" id="KW-0472">Membrane</keyword>
<dbReference type="InterPro" id="IPR003439">
    <property type="entry name" value="ABC_transporter-like_ATP-bd"/>
</dbReference>
<dbReference type="InterPro" id="IPR050352">
    <property type="entry name" value="ABCG_transporters"/>
</dbReference>
<dbReference type="Pfam" id="PF19055">
    <property type="entry name" value="ABC2_membrane_7"/>
    <property type="match status" value="1"/>
</dbReference>
<dbReference type="PROSITE" id="PS50893">
    <property type="entry name" value="ABC_TRANSPORTER_2"/>
    <property type="match status" value="1"/>
</dbReference>
<evidence type="ECO:0000256" key="3">
    <source>
        <dbReference type="ARBA" id="ARBA00022448"/>
    </source>
</evidence>
<keyword evidence="3" id="KW-0813">Transport</keyword>
<feature type="transmembrane region" description="Helical" evidence="7">
    <location>
        <begin position="457"/>
        <end position="478"/>
    </location>
</feature>
<dbReference type="PANTHER" id="PTHR48041:SF118">
    <property type="entry name" value="ATP-BINDING CASSETTE TRANSPORTER (ABC TRANSPORTER) FAMILY G MEMBER 16"/>
    <property type="match status" value="1"/>
</dbReference>
<evidence type="ECO:0000256" key="2">
    <source>
        <dbReference type="ARBA" id="ARBA00005814"/>
    </source>
</evidence>
<reference evidence="9 10" key="1">
    <citation type="journal article" date="2022" name="Allergy">
        <title>Genome assembly and annotation of Periplaneta americana reveal a comprehensive cockroach allergen profile.</title>
        <authorList>
            <person name="Wang L."/>
            <person name="Xiong Q."/>
            <person name="Saelim N."/>
            <person name="Wang L."/>
            <person name="Nong W."/>
            <person name="Wan A.T."/>
            <person name="Shi M."/>
            <person name="Liu X."/>
            <person name="Cao Q."/>
            <person name="Hui J.H.L."/>
            <person name="Sookrung N."/>
            <person name="Leung T.F."/>
            <person name="Tungtrongchitr A."/>
            <person name="Tsui S.K.W."/>
        </authorList>
    </citation>
    <scope>NUCLEOTIDE SEQUENCE [LARGE SCALE GENOMIC DNA]</scope>
    <source>
        <strain evidence="9">PWHHKU_190912</strain>
    </source>
</reference>
<dbReference type="InterPro" id="IPR027417">
    <property type="entry name" value="P-loop_NTPase"/>
</dbReference>
<comment type="subcellular location">
    <subcellularLocation>
        <location evidence="1">Membrane</location>
        <topology evidence="1">Multi-pass membrane protein</topology>
    </subcellularLocation>
</comment>
<dbReference type="InterPro" id="IPR017871">
    <property type="entry name" value="ABC_transporter-like_CS"/>
</dbReference>
<organism evidence="9 10">
    <name type="scientific">Periplaneta americana</name>
    <name type="common">American cockroach</name>
    <name type="synonym">Blatta americana</name>
    <dbReference type="NCBI Taxonomy" id="6978"/>
    <lineage>
        <taxon>Eukaryota</taxon>
        <taxon>Metazoa</taxon>
        <taxon>Ecdysozoa</taxon>
        <taxon>Arthropoda</taxon>
        <taxon>Hexapoda</taxon>
        <taxon>Insecta</taxon>
        <taxon>Pterygota</taxon>
        <taxon>Neoptera</taxon>
        <taxon>Polyneoptera</taxon>
        <taxon>Dictyoptera</taxon>
        <taxon>Blattodea</taxon>
        <taxon>Blattoidea</taxon>
        <taxon>Blattidae</taxon>
        <taxon>Blattinae</taxon>
        <taxon>Periplaneta</taxon>
    </lineage>
</organism>
<dbReference type="SUPFAM" id="SSF52540">
    <property type="entry name" value="P-loop containing nucleoside triphosphate hydrolases"/>
    <property type="match status" value="1"/>
</dbReference>
<evidence type="ECO:0000256" key="7">
    <source>
        <dbReference type="SAM" id="Phobius"/>
    </source>
</evidence>
<feature type="domain" description="ABC transporter" evidence="8">
    <location>
        <begin position="2"/>
        <end position="256"/>
    </location>
</feature>
<evidence type="ECO:0000256" key="1">
    <source>
        <dbReference type="ARBA" id="ARBA00004141"/>
    </source>
</evidence>
<keyword evidence="4 7" id="KW-0812">Transmembrane</keyword>
<feature type="transmembrane region" description="Helical" evidence="7">
    <location>
        <begin position="390"/>
        <end position="407"/>
    </location>
</feature>
<keyword evidence="10" id="KW-1185">Reference proteome</keyword>
<evidence type="ECO:0000256" key="4">
    <source>
        <dbReference type="ARBA" id="ARBA00022692"/>
    </source>
</evidence>
<dbReference type="Gene3D" id="3.40.50.300">
    <property type="entry name" value="P-loop containing nucleotide triphosphate hydrolases"/>
    <property type="match status" value="1"/>
</dbReference>
<proteinExistence type="inferred from homology"/>
<feature type="transmembrane region" description="Helical" evidence="7">
    <location>
        <begin position="366"/>
        <end position="383"/>
    </location>
</feature>
<evidence type="ECO:0000259" key="8">
    <source>
        <dbReference type="PROSITE" id="PS50893"/>
    </source>
</evidence>
<evidence type="ECO:0000313" key="10">
    <source>
        <dbReference type="Proteomes" id="UP001148838"/>
    </source>
</evidence>
<feature type="transmembrane region" description="Helical" evidence="7">
    <location>
        <begin position="490"/>
        <end position="512"/>
    </location>
</feature>
<dbReference type="Pfam" id="PF01061">
    <property type="entry name" value="ABC2_membrane"/>
    <property type="match status" value="1"/>
</dbReference>
<dbReference type="PANTHER" id="PTHR48041">
    <property type="entry name" value="ABC TRANSPORTER G FAMILY MEMBER 28"/>
    <property type="match status" value="1"/>
</dbReference>
<evidence type="ECO:0000256" key="5">
    <source>
        <dbReference type="ARBA" id="ARBA00022989"/>
    </source>
</evidence>
<accession>A0ABQ8S8B4</accession>
<sequence length="516" mass="59230">MFENKVLRKIFGAKRVEVTGEWRKLQNAELHALYSSSNIIRNRRLKWAEHVARMSESRNAFRVLIERPKGKRPLWRPRHRWEDNIKMDLSEMGYDARDWINLAQDRDLREGGNETPGSLKAICNQRKLLSNSSHIVNEIIELLGLNKVTDTYVGKLSGGEKKRLSIGVELLTNPPFMFFDEPTSGLDSSSSYQVVTHLKSLAEAGRVIVCAIHQPSSRLFEMFDDVFILSEGNCFYRGPVNDMTTYFEEAGFVCPKYYNRADFAIEVVCGERGDNFGNLIDIDTERNYFQVADDATNNYENISEKTSMLSQIVGSSRTETTIQVMLDKTNSKERRFPVKLPTQFFILIKRCLLCTMRDLHMAQLRTIAHIVVGLLLGALYYGLGNEASKMSSNAACLFFFIMFLFFSNSMPTVHTFPVEASVFHREYLNNWYSLPAYYFSKIVAEIPLQAVVHDIEFFVFDFQILCPTLFLCIGYFLTYQPFEWSRFTQFWVLCVLVTILGQTMGLAIGAAFDAQV</sequence>
<dbReference type="Proteomes" id="UP001148838">
    <property type="component" value="Unassembled WGS sequence"/>
</dbReference>
<comment type="caution">
    <text evidence="9">The sequence shown here is derived from an EMBL/GenBank/DDBJ whole genome shotgun (WGS) entry which is preliminary data.</text>
</comment>
<evidence type="ECO:0000313" key="9">
    <source>
        <dbReference type="EMBL" id="KAJ4429952.1"/>
    </source>
</evidence>
<keyword evidence="5 7" id="KW-1133">Transmembrane helix</keyword>
<dbReference type="PROSITE" id="PS00211">
    <property type="entry name" value="ABC_TRANSPORTER_1"/>
    <property type="match status" value="1"/>
</dbReference>
<dbReference type="Pfam" id="PF00005">
    <property type="entry name" value="ABC_tran"/>
    <property type="match status" value="1"/>
</dbReference>
<gene>
    <name evidence="9" type="ORF">ANN_22156</name>
</gene>
<name>A0ABQ8S8B4_PERAM</name>
<dbReference type="InterPro" id="IPR013525">
    <property type="entry name" value="ABC2_TM"/>
</dbReference>
<evidence type="ECO:0000256" key="6">
    <source>
        <dbReference type="ARBA" id="ARBA00023136"/>
    </source>
</evidence>